<protein>
    <recommendedName>
        <fullName evidence="7">Protein kinase domain-containing protein</fullName>
    </recommendedName>
</protein>
<dbReference type="Proteomes" id="UP000680865">
    <property type="component" value="Unassembled WGS sequence"/>
</dbReference>
<dbReference type="SMART" id="SM00220">
    <property type="entry name" value="S_TKc"/>
    <property type="match status" value="1"/>
</dbReference>
<dbReference type="Pfam" id="PF00069">
    <property type="entry name" value="Pkinase"/>
    <property type="match status" value="1"/>
</dbReference>
<dbReference type="CDD" id="cd14014">
    <property type="entry name" value="STKc_PknB_like"/>
    <property type="match status" value="1"/>
</dbReference>
<dbReference type="AlphaFoldDB" id="A0A919T399"/>
<dbReference type="EMBL" id="BOQP01000055">
    <property type="protein sequence ID" value="GIM83358.1"/>
    <property type="molecule type" value="Genomic_DNA"/>
</dbReference>
<keyword evidence="2 5" id="KW-0547">Nucleotide-binding</keyword>
<feature type="domain" description="Protein kinase" evidence="7">
    <location>
        <begin position="1"/>
        <end position="246"/>
    </location>
</feature>
<evidence type="ECO:0000313" key="8">
    <source>
        <dbReference type="EMBL" id="GIM83358.1"/>
    </source>
</evidence>
<feature type="binding site" evidence="5">
    <location>
        <position position="24"/>
    </location>
    <ligand>
        <name>ATP</name>
        <dbReference type="ChEBI" id="CHEBI:30616"/>
    </ligand>
</feature>
<evidence type="ECO:0000256" key="6">
    <source>
        <dbReference type="SAM" id="MobiDB-lite"/>
    </source>
</evidence>
<keyword evidence="9" id="KW-1185">Reference proteome</keyword>
<dbReference type="InterPro" id="IPR008271">
    <property type="entry name" value="Ser/Thr_kinase_AS"/>
</dbReference>
<name>A0A919T399_9ACTN</name>
<organism evidence="8 9">
    <name type="scientific">Winogradskya consettensis</name>
    <dbReference type="NCBI Taxonomy" id="113560"/>
    <lineage>
        <taxon>Bacteria</taxon>
        <taxon>Bacillati</taxon>
        <taxon>Actinomycetota</taxon>
        <taxon>Actinomycetes</taxon>
        <taxon>Micromonosporales</taxon>
        <taxon>Micromonosporaceae</taxon>
        <taxon>Winogradskya</taxon>
    </lineage>
</organism>
<dbReference type="PANTHER" id="PTHR43289">
    <property type="entry name" value="MITOGEN-ACTIVATED PROTEIN KINASE KINASE KINASE 20-RELATED"/>
    <property type="match status" value="1"/>
</dbReference>
<evidence type="ECO:0000256" key="1">
    <source>
        <dbReference type="ARBA" id="ARBA00022679"/>
    </source>
</evidence>
<evidence type="ECO:0000259" key="7">
    <source>
        <dbReference type="PROSITE" id="PS50011"/>
    </source>
</evidence>
<keyword evidence="1" id="KW-0808">Transferase</keyword>
<comment type="caution">
    <text evidence="8">The sequence shown here is derived from an EMBL/GenBank/DDBJ whole genome shotgun (WGS) entry which is preliminary data.</text>
</comment>
<dbReference type="InterPro" id="IPR000719">
    <property type="entry name" value="Prot_kinase_dom"/>
</dbReference>
<proteinExistence type="predicted"/>
<gene>
    <name evidence="8" type="ORF">Aco04nite_86140</name>
</gene>
<reference evidence="8" key="1">
    <citation type="submission" date="2021-03" db="EMBL/GenBank/DDBJ databases">
        <title>Whole genome shotgun sequence of Actinoplanes consettensis NBRC 14913.</title>
        <authorList>
            <person name="Komaki H."/>
            <person name="Tamura T."/>
        </authorList>
    </citation>
    <scope>NUCLEOTIDE SEQUENCE</scope>
    <source>
        <strain evidence="8">NBRC 14913</strain>
    </source>
</reference>
<dbReference type="GO" id="GO:0005524">
    <property type="term" value="F:ATP binding"/>
    <property type="evidence" value="ECO:0007669"/>
    <property type="project" value="UniProtKB-UniRule"/>
</dbReference>
<dbReference type="Gene3D" id="3.30.200.20">
    <property type="entry name" value="Phosphorylase Kinase, domain 1"/>
    <property type="match status" value="1"/>
</dbReference>
<accession>A0A919T399</accession>
<evidence type="ECO:0000256" key="3">
    <source>
        <dbReference type="ARBA" id="ARBA00022777"/>
    </source>
</evidence>
<dbReference type="PANTHER" id="PTHR43289:SF34">
    <property type="entry name" value="SERINE_THREONINE-PROTEIN KINASE YBDM-RELATED"/>
    <property type="match status" value="1"/>
</dbReference>
<evidence type="ECO:0000256" key="4">
    <source>
        <dbReference type="ARBA" id="ARBA00022840"/>
    </source>
</evidence>
<dbReference type="GO" id="GO:0004674">
    <property type="term" value="F:protein serine/threonine kinase activity"/>
    <property type="evidence" value="ECO:0007669"/>
    <property type="project" value="TreeGrafter"/>
</dbReference>
<sequence length="519" mass="54120">MLGEGGMGAVYLAQDRWGQLVAIKIIRPEYAAQAEFRGRFRSEVTRARQVPPFCTAAVLDADPDHETPYLVVEYVDGPDLADVVAEQGPLTGGGLHSVAVGVATALVAIHGAGVIHRDLKPRNVLFALGSPKVIDFGIARAFESTSEHTRTDQMVGTLSYMAPERLDGAPISPAVDVFAWGVLIAFAATGRTPFAADSPTATAVRILTGRPDLGRLTGNLRHLVDRSLAKDPTARPTAQELLDALLRAGAGAPAPALQRDAALPRAAALPDNSALPRVSALPPGPVPPDPEPRRPRRGRRVAVATAVAAVIAAAVGVPLGLRSALHEGPTLAASAQPSPSPSDPGVDLFAKPSDWKAVKAKKYSCSLGDDGLKVVSDYNFDGVTCPGPAAVARDQTITVDVREMSTDAAAMIWFHRVGKAGYRVEVDRDGVWLLIANLDGSGASIGGAEYTVKPSAGYRVTIEIADDVATVRIDGTKVYASVVGAPGLEKGTVALGLAARSDTAPADHVLYSHAEVRGS</sequence>
<keyword evidence="4 5" id="KW-0067">ATP-binding</keyword>
<dbReference type="SUPFAM" id="SSF56112">
    <property type="entry name" value="Protein kinase-like (PK-like)"/>
    <property type="match status" value="1"/>
</dbReference>
<keyword evidence="3" id="KW-0418">Kinase</keyword>
<dbReference type="PROSITE" id="PS50011">
    <property type="entry name" value="PROTEIN_KINASE_DOM"/>
    <property type="match status" value="1"/>
</dbReference>
<evidence type="ECO:0000256" key="5">
    <source>
        <dbReference type="PROSITE-ProRule" id="PRU10141"/>
    </source>
</evidence>
<feature type="region of interest" description="Disordered" evidence="6">
    <location>
        <begin position="274"/>
        <end position="300"/>
    </location>
</feature>
<dbReference type="InterPro" id="IPR011009">
    <property type="entry name" value="Kinase-like_dom_sf"/>
</dbReference>
<evidence type="ECO:0000313" key="9">
    <source>
        <dbReference type="Proteomes" id="UP000680865"/>
    </source>
</evidence>
<dbReference type="InterPro" id="IPR017441">
    <property type="entry name" value="Protein_kinase_ATP_BS"/>
</dbReference>
<dbReference type="PROSITE" id="PS00108">
    <property type="entry name" value="PROTEIN_KINASE_ST"/>
    <property type="match status" value="1"/>
</dbReference>
<dbReference type="Gene3D" id="1.10.510.10">
    <property type="entry name" value="Transferase(Phosphotransferase) domain 1"/>
    <property type="match status" value="1"/>
</dbReference>
<evidence type="ECO:0000256" key="2">
    <source>
        <dbReference type="ARBA" id="ARBA00022741"/>
    </source>
</evidence>
<dbReference type="Gene3D" id="2.60.120.560">
    <property type="entry name" value="Exo-inulinase, domain 1"/>
    <property type="match status" value="1"/>
</dbReference>
<dbReference type="PROSITE" id="PS00107">
    <property type="entry name" value="PROTEIN_KINASE_ATP"/>
    <property type="match status" value="1"/>
</dbReference>